<protein>
    <submittedName>
        <fullName evidence="2">Uncharacterized protein</fullName>
    </submittedName>
</protein>
<dbReference type="GeneID" id="55616777"/>
<organism evidence="2 3">
    <name type="scientific">Aeromonas phage 2L372X</name>
    <dbReference type="NCBI Taxonomy" id="2588515"/>
    <lineage>
        <taxon>Viruses</taxon>
        <taxon>Duplodnaviria</taxon>
        <taxon>Heunggongvirae</taxon>
        <taxon>Uroviricota</taxon>
        <taxon>Caudoviricetes</taxon>
        <taxon>Plateaulakevirus</taxon>
        <taxon>Plateaulakevirus pv2L372X</taxon>
    </lineage>
</organism>
<dbReference type="RefSeq" id="YP_009846409.1">
    <property type="nucleotide sequence ID" value="NC_048770.1"/>
</dbReference>
<keyword evidence="3" id="KW-1185">Reference proteome</keyword>
<feature type="compositionally biased region" description="Polar residues" evidence="1">
    <location>
        <begin position="195"/>
        <end position="207"/>
    </location>
</feature>
<feature type="compositionally biased region" description="Basic and acidic residues" evidence="1">
    <location>
        <begin position="184"/>
        <end position="194"/>
    </location>
</feature>
<dbReference type="Proteomes" id="UP000323400">
    <property type="component" value="Segment"/>
</dbReference>
<dbReference type="KEGG" id="vg:55616777"/>
<evidence type="ECO:0000313" key="2">
    <source>
        <dbReference type="EMBL" id="QEG08324.1"/>
    </source>
</evidence>
<dbReference type="EMBL" id="MK813938">
    <property type="protein sequence ID" value="QEG08324.1"/>
    <property type="molecule type" value="Genomic_DNA"/>
</dbReference>
<evidence type="ECO:0000313" key="3">
    <source>
        <dbReference type="Proteomes" id="UP000323400"/>
    </source>
</evidence>
<evidence type="ECO:0000256" key="1">
    <source>
        <dbReference type="SAM" id="MobiDB-lite"/>
    </source>
</evidence>
<sequence>MSDKFNGIIEKIFVKYNDKAKRNSVSIINNGNFYGLGLHNDKFVKVGDVVLKEGMQVEFEYAGQFKNIDMTTFKIVQQEVPKEVKKARKDDDLPMRFGNAINVATFLTKSKSDIIGIAKQILPMIDDLRDKLAIKYPSMTEKGIGSRCGQCVLIAAQYTANINDFIDFAEELFEEICRAEEELKNPKKVKKEETNSAQNNLTQSPHNVATPVYNEPSVDWDEDIPF</sequence>
<proteinExistence type="predicted"/>
<reference evidence="2 3" key="1">
    <citation type="submission" date="2019-04" db="EMBL/GenBank/DDBJ databases">
        <title>Nine Novel Phages from a Plateau Lake in Southwest China Provide Insights into Aeromonas Phage Diversity.</title>
        <authorList>
            <person name="Xiao W."/>
            <person name="Bai M."/>
            <person name="Wang Y."/>
            <person name="Cui X."/>
        </authorList>
    </citation>
    <scope>NUCLEOTIDE SEQUENCE [LARGE SCALE GENOMIC DNA]</scope>
</reference>
<accession>A0A5B9N3B2</accession>
<gene>
    <name evidence="2" type="primary">2L372X_071</name>
</gene>
<feature type="region of interest" description="Disordered" evidence="1">
    <location>
        <begin position="184"/>
        <end position="226"/>
    </location>
</feature>
<name>A0A5B9N3B2_9CAUD</name>